<dbReference type="PANTHER" id="PTHR12904">
    <property type="match status" value="1"/>
</dbReference>
<dbReference type="GO" id="GO:0031462">
    <property type="term" value="C:Cul2-RING ubiquitin ligase complex"/>
    <property type="evidence" value="ECO:0007669"/>
    <property type="project" value="TreeGrafter"/>
</dbReference>
<dbReference type="InterPro" id="IPR051341">
    <property type="entry name" value="Zyg-11_UBL_adapter"/>
</dbReference>
<dbReference type="EMBL" id="GL379803">
    <property type="protein sequence ID" value="EGT38224.1"/>
    <property type="molecule type" value="Genomic_DNA"/>
</dbReference>
<dbReference type="SUPFAM" id="SSF52058">
    <property type="entry name" value="L domain-like"/>
    <property type="match status" value="1"/>
</dbReference>
<sequence>MKKLEELCENVVLAGVADGIYQNMALDTRMSNFLFKKFTDDYHFTEDVVNGFGQWHVTRFEVMDDMVTPVYGDFIRNSNNIEILDIPLKLLEKNYGSVVIAIRKLLNQSSQNSLKKLSLHGTHKYRINWNNMPPLPNLQYLNVEGCSINAFELPKIVKLFPYLKELDISNSGLTSLNSIGKLKNLEVLNIQDLQITEGLEEVFKLEKLKVLNMGSLILKYPKTAKNYANLKKGLPELRYLDISFSSVTRELIPPLLENHPKLEILNLIGTRNELSYTPTTSKPQVLTIKTLENCVESLEFVIQKDCRKRVLDEIGYRILNRIFNILQNDNADPPSEISIRATGMQLCSTMLKNRNSEKFLTECIHTLRELFEYRRYQMFTEEDMKIIVKSLFTFHKTKPGRHNINGELWKFFSYDLILGQMNVETIDEICYLGTVSPADIYLIATAMFYSLDRASNKCHSELAKQYDFKFRMLDAFEATDLISRKHHTMVVICELSNHVWEENLQLSRRQIDVIMREIKEFADEELYRNYLFGHLRTMLEKMDTRALEYFFSEVNLEIFRKLLYYRTTEISQKTIRLLILIVECSGKLPQFDEDESEDERQRQISEFFEHYDEHPFKVTDMVSYFRNLIFFSRASEYKYPEYFADIILDFIYEQQRIEGPSAKIQKLIIVE</sequence>
<dbReference type="AlphaFoldDB" id="G0MMZ9"/>
<proteinExistence type="predicted"/>
<evidence type="ECO:0000313" key="2">
    <source>
        <dbReference type="Proteomes" id="UP000008068"/>
    </source>
</evidence>
<dbReference type="InterPro" id="IPR032675">
    <property type="entry name" value="LRR_dom_sf"/>
</dbReference>
<dbReference type="HOGENOM" id="CLU_409533_0_0_1"/>
<dbReference type="PANTHER" id="PTHR12904:SF28">
    <property type="entry name" value="ATP SYNTHASE SUBUNIT ALPHA-RELATED"/>
    <property type="match status" value="1"/>
</dbReference>
<evidence type="ECO:0000313" key="1">
    <source>
        <dbReference type="EMBL" id="EGT38224.1"/>
    </source>
</evidence>
<dbReference type="InParanoid" id="G0MMZ9"/>
<accession>G0MMZ9</accession>
<dbReference type="Gene3D" id="3.80.10.10">
    <property type="entry name" value="Ribonuclease Inhibitor"/>
    <property type="match status" value="1"/>
</dbReference>
<gene>
    <name evidence="1" type="ORF">CAEBREN_18661</name>
</gene>
<dbReference type="OrthoDB" id="433501at2759"/>
<dbReference type="Proteomes" id="UP000008068">
    <property type="component" value="Unassembled WGS sequence"/>
</dbReference>
<reference evidence="2" key="1">
    <citation type="submission" date="2011-07" db="EMBL/GenBank/DDBJ databases">
        <authorList>
            <consortium name="Caenorhabditis brenneri Sequencing and Analysis Consortium"/>
            <person name="Wilson R.K."/>
        </authorList>
    </citation>
    <scope>NUCLEOTIDE SEQUENCE [LARGE SCALE GENOMIC DNA]</scope>
    <source>
        <strain evidence="2">PB2801</strain>
    </source>
</reference>
<protein>
    <submittedName>
        <fullName evidence="1">Uncharacterized protein</fullName>
    </submittedName>
</protein>
<name>G0MMZ9_CAEBE</name>
<organism evidence="2">
    <name type="scientific">Caenorhabditis brenneri</name>
    <name type="common">Nematode worm</name>
    <dbReference type="NCBI Taxonomy" id="135651"/>
    <lineage>
        <taxon>Eukaryota</taxon>
        <taxon>Metazoa</taxon>
        <taxon>Ecdysozoa</taxon>
        <taxon>Nematoda</taxon>
        <taxon>Chromadorea</taxon>
        <taxon>Rhabditida</taxon>
        <taxon>Rhabditina</taxon>
        <taxon>Rhabditomorpha</taxon>
        <taxon>Rhabditoidea</taxon>
        <taxon>Rhabditidae</taxon>
        <taxon>Peloderinae</taxon>
        <taxon>Caenorhabditis</taxon>
    </lineage>
</organism>
<keyword evidence="2" id="KW-1185">Reference proteome</keyword>
<dbReference type="eggNOG" id="KOG3665">
    <property type="taxonomic scope" value="Eukaryota"/>
</dbReference>